<gene>
    <name evidence="4" type="ORF">SIAM614_11768</name>
</gene>
<dbReference type="InterPro" id="IPR006315">
    <property type="entry name" value="OM_autotransptr_brl_dom"/>
</dbReference>
<dbReference type="SUPFAM" id="SSF103515">
    <property type="entry name" value="Autotransporter"/>
    <property type="match status" value="1"/>
</dbReference>
<dbReference type="NCBIfam" id="TIGR01414">
    <property type="entry name" value="autotrans_barl"/>
    <property type="match status" value="1"/>
</dbReference>
<evidence type="ECO:0000259" key="3">
    <source>
        <dbReference type="PROSITE" id="PS51208"/>
    </source>
</evidence>
<evidence type="ECO:0000256" key="1">
    <source>
        <dbReference type="SAM" id="MobiDB-lite"/>
    </source>
</evidence>
<protein>
    <recommendedName>
        <fullName evidence="3">Autotransporter domain-containing protein</fullName>
    </recommendedName>
</protein>
<dbReference type="SMART" id="SM00869">
    <property type="entry name" value="Autotransporter"/>
    <property type="match status" value="1"/>
</dbReference>
<organism evidence="4 5">
    <name type="scientific">Roseibium aggregatum (strain ATCC 25650 / DSM 13394 / JCM 20685 / NBRC 16684 / NCIMB 2208 / IAM 12614 / B1)</name>
    <name type="common">Stappia aggregata</name>
    <dbReference type="NCBI Taxonomy" id="384765"/>
    <lineage>
        <taxon>Bacteria</taxon>
        <taxon>Pseudomonadati</taxon>
        <taxon>Pseudomonadota</taxon>
        <taxon>Alphaproteobacteria</taxon>
        <taxon>Hyphomicrobiales</taxon>
        <taxon>Stappiaceae</taxon>
        <taxon>Roseibium</taxon>
    </lineage>
</organism>
<dbReference type="Gene3D" id="2.40.128.130">
    <property type="entry name" value="Autotransporter beta-domain"/>
    <property type="match status" value="1"/>
</dbReference>
<dbReference type="Pfam" id="PF03797">
    <property type="entry name" value="Autotransporter"/>
    <property type="match status" value="1"/>
</dbReference>
<sequence>MWQQKKRVWRKFTFPAALLLSSLSTPAFAANCKNDGGLLFLGTNKSDGRSIWISGTVAGDYRLDAAQGNQTVDTWSRAGKGLHLSTSPVVSSGNGGTHKLYSVDGGSDCLIDTQNQKRDFQLPDNIKPPNLVTPPIGRLFPNFGRPVPPIAILPPSGVMPGLPGPISPPGSGVTPPIGTLPSPGVTPPIGTRPPGGFSPGRPGAPAPPIAVVPPSGVLPGAPGGVTPPIGTLPPSGGGTGAPGTVTPPIGTLPPGSRNPAQPSLPAGFVPVRRADGQVISYCIDPRSVEETQSANQQAFCTREQLLEAERLQAQDEVPITPGRDLIEPTLWNAWSTVTGVYSDDRRFGRDFQTLSGTAALGADRKLTENIVGGLSVTFETIDTDGFNSNLKIDTQGFEIGPYVAVRLSQHWAVDGSLSYGFSTSQSDISVLSGDYNTHELGATFSVHGQYALSDIQVRPKATVTFNRVFSDGYDLNGTILNRAVSVPISGNAASLGTIELSTEFSRQFTLQDGLLIQPYVEAGAVYEYLRPNDGKILDDELNFVTASAWSFTLRGGATALLAENVTLDAKGGYLSLGQNGLDVWEGQLRVAIGF</sequence>
<dbReference type="PROSITE" id="PS51208">
    <property type="entry name" value="AUTOTRANSPORTER"/>
    <property type="match status" value="1"/>
</dbReference>
<reference evidence="4 5" key="1">
    <citation type="submission" date="2006-05" db="EMBL/GenBank/DDBJ databases">
        <authorList>
            <person name="King G."/>
            <person name="Ferriera S."/>
            <person name="Johnson J."/>
            <person name="Kravitz S."/>
            <person name="Beeson K."/>
            <person name="Sutton G."/>
            <person name="Rogers Y.-H."/>
            <person name="Friedman R."/>
            <person name="Frazier M."/>
            <person name="Venter J.C."/>
        </authorList>
    </citation>
    <scope>NUCLEOTIDE SEQUENCE [LARGE SCALE GENOMIC DNA]</scope>
    <source>
        <strain evidence="5">ATCC 25650 / DSM 13394 / JCM 20685 / NBRC 16684 / NCIMB 2208 / IAM 12614 / B1</strain>
    </source>
</reference>
<feature type="region of interest" description="Disordered" evidence="1">
    <location>
        <begin position="232"/>
        <end position="261"/>
    </location>
</feature>
<dbReference type="eggNOG" id="COG4625">
    <property type="taxonomic scope" value="Bacteria"/>
</dbReference>
<feature type="signal peptide" evidence="2">
    <location>
        <begin position="1"/>
        <end position="29"/>
    </location>
</feature>
<feature type="chain" id="PRO_5002627753" description="Autotransporter domain-containing protein" evidence="2">
    <location>
        <begin position="30"/>
        <end position="594"/>
    </location>
</feature>
<dbReference type="RefSeq" id="WP_006934937.1">
    <property type="nucleotide sequence ID" value="NZ_AAUW01000008.1"/>
</dbReference>
<dbReference type="EMBL" id="AAUW01000008">
    <property type="protein sequence ID" value="EAV43800.1"/>
    <property type="molecule type" value="Genomic_DNA"/>
</dbReference>
<dbReference type="InterPro" id="IPR005546">
    <property type="entry name" value="Autotransporte_beta"/>
</dbReference>
<accession>A0NTP1</accession>
<dbReference type="Proteomes" id="UP000004848">
    <property type="component" value="Unassembled WGS sequence"/>
</dbReference>
<comment type="caution">
    <text evidence="4">The sequence shown here is derived from an EMBL/GenBank/DDBJ whole genome shotgun (WGS) entry which is preliminary data.</text>
</comment>
<evidence type="ECO:0000313" key="5">
    <source>
        <dbReference type="Proteomes" id="UP000004848"/>
    </source>
</evidence>
<dbReference type="GO" id="GO:0019867">
    <property type="term" value="C:outer membrane"/>
    <property type="evidence" value="ECO:0007669"/>
    <property type="project" value="InterPro"/>
</dbReference>
<keyword evidence="2" id="KW-0732">Signal</keyword>
<evidence type="ECO:0000256" key="2">
    <source>
        <dbReference type="SAM" id="SignalP"/>
    </source>
</evidence>
<dbReference type="GeneID" id="68846839"/>
<feature type="domain" description="Autotransporter" evidence="3">
    <location>
        <begin position="326"/>
        <end position="594"/>
    </location>
</feature>
<dbReference type="InterPro" id="IPR036709">
    <property type="entry name" value="Autotransporte_beta_dom_sf"/>
</dbReference>
<evidence type="ECO:0000313" key="4">
    <source>
        <dbReference type="EMBL" id="EAV43800.1"/>
    </source>
</evidence>
<dbReference type="AlphaFoldDB" id="A0NTP1"/>
<proteinExistence type="predicted"/>
<dbReference type="OrthoDB" id="5720638at2"/>
<name>A0NTP1_ROSAI</name>